<organism evidence="2 3">
    <name type="scientific">Caerostris darwini</name>
    <dbReference type="NCBI Taxonomy" id="1538125"/>
    <lineage>
        <taxon>Eukaryota</taxon>
        <taxon>Metazoa</taxon>
        <taxon>Ecdysozoa</taxon>
        <taxon>Arthropoda</taxon>
        <taxon>Chelicerata</taxon>
        <taxon>Arachnida</taxon>
        <taxon>Araneae</taxon>
        <taxon>Araneomorphae</taxon>
        <taxon>Entelegynae</taxon>
        <taxon>Araneoidea</taxon>
        <taxon>Araneidae</taxon>
        <taxon>Caerostris</taxon>
    </lineage>
</organism>
<dbReference type="EMBL" id="BPLQ01001758">
    <property type="protein sequence ID" value="GIX85177.1"/>
    <property type="molecule type" value="Genomic_DNA"/>
</dbReference>
<protein>
    <submittedName>
        <fullName evidence="2">Uncharacterized protein</fullName>
    </submittedName>
</protein>
<evidence type="ECO:0000313" key="2">
    <source>
        <dbReference type="EMBL" id="GIX85177.1"/>
    </source>
</evidence>
<proteinExistence type="predicted"/>
<comment type="caution">
    <text evidence="2">The sequence shown here is derived from an EMBL/GenBank/DDBJ whole genome shotgun (WGS) entry which is preliminary data.</text>
</comment>
<reference evidence="2 3" key="1">
    <citation type="submission" date="2021-06" db="EMBL/GenBank/DDBJ databases">
        <title>Caerostris darwini draft genome.</title>
        <authorList>
            <person name="Kono N."/>
            <person name="Arakawa K."/>
        </authorList>
    </citation>
    <scope>NUCLEOTIDE SEQUENCE [LARGE SCALE GENOMIC DNA]</scope>
</reference>
<dbReference type="AlphaFoldDB" id="A0AAV4NK40"/>
<gene>
    <name evidence="2" type="ORF">CDAR_100291</name>
</gene>
<sequence length="95" mass="11207">MRWKVLNSGTSCHVREEDQPPPSEGGEWGFVRKCERSFERKAQEVDWSDGWERMNVCTGIRDARDIWRRANKVRLYAFLTIRKFSSFAGSIVTYM</sequence>
<keyword evidence="3" id="KW-1185">Reference proteome</keyword>
<evidence type="ECO:0000313" key="3">
    <source>
        <dbReference type="Proteomes" id="UP001054837"/>
    </source>
</evidence>
<dbReference type="Proteomes" id="UP001054837">
    <property type="component" value="Unassembled WGS sequence"/>
</dbReference>
<evidence type="ECO:0000256" key="1">
    <source>
        <dbReference type="SAM" id="MobiDB-lite"/>
    </source>
</evidence>
<accession>A0AAV4NK40</accession>
<feature type="region of interest" description="Disordered" evidence="1">
    <location>
        <begin position="1"/>
        <end position="26"/>
    </location>
</feature>
<name>A0AAV4NK40_9ARAC</name>